<organism evidence="1 2">
    <name type="scientific">Winogradskyella echinorum</name>
    <dbReference type="NCBI Taxonomy" id="538189"/>
    <lineage>
        <taxon>Bacteria</taxon>
        <taxon>Pseudomonadati</taxon>
        <taxon>Bacteroidota</taxon>
        <taxon>Flavobacteriia</taxon>
        <taxon>Flavobacteriales</taxon>
        <taxon>Flavobacteriaceae</taxon>
        <taxon>Winogradskyella</taxon>
    </lineage>
</organism>
<comment type="caution">
    <text evidence="1">The sequence shown here is derived from an EMBL/GenBank/DDBJ whole genome shotgun (WGS) entry which is preliminary data.</text>
</comment>
<dbReference type="RefSeq" id="WP_186846811.1">
    <property type="nucleotide sequence ID" value="NZ_JACOME010000005.1"/>
</dbReference>
<evidence type="ECO:0000313" key="1">
    <source>
        <dbReference type="EMBL" id="MBC3847709.1"/>
    </source>
</evidence>
<name>A0ABR6Y4T5_9FLAO</name>
<protein>
    <submittedName>
        <fullName evidence="1">Uncharacterized protein</fullName>
    </submittedName>
</protein>
<dbReference type="Proteomes" id="UP000607435">
    <property type="component" value="Unassembled WGS sequence"/>
</dbReference>
<keyword evidence="2" id="KW-1185">Reference proteome</keyword>
<gene>
    <name evidence="1" type="ORF">H6H04_15025</name>
</gene>
<dbReference type="EMBL" id="JACOME010000005">
    <property type="protein sequence ID" value="MBC3847709.1"/>
    <property type="molecule type" value="Genomic_DNA"/>
</dbReference>
<accession>A0ABR6Y4T5</accession>
<reference evidence="1 2" key="1">
    <citation type="submission" date="2020-08" db="EMBL/GenBank/DDBJ databases">
        <title>Winogradskyella ouciana sp. nov., isolated from the hadal seawater of the Mariana Trench.</title>
        <authorList>
            <person name="He X."/>
        </authorList>
    </citation>
    <scope>NUCLEOTIDE SEQUENCE [LARGE SCALE GENOMIC DNA]</scope>
    <source>
        <strain evidence="1 2">KCTC 22026</strain>
    </source>
</reference>
<sequence length="208" mass="23828">MKSKLHFGVLIILMAFFGRYMEHSNVPNQQIVIQFSDENISEQYTEGAIDAIEKRLQSIGVTGIQISQNENGQLKITYYSNTDVTQIQDILSIEQGFKLTYGLESDDSTDFPLEKTIKDYELNISEIQDHTDINWDFDGVEIVELHQKTDRPYNFNPNSLSKDLNIEYLNRMVQVAIIVNKQAATEIDNLSYKIPEVRAGPSKRGFLI</sequence>
<evidence type="ECO:0000313" key="2">
    <source>
        <dbReference type="Proteomes" id="UP000607435"/>
    </source>
</evidence>
<proteinExistence type="predicted"/>